<proteinExistence type="predicted"/>
<sequence length="170" mass="19019">MKKHLFIDLATLPEEGKTFSGELDPSIFTFDHEDTKATGPLFYDLYVQQFDKEVLARGAASVPISFTCVRTLEPFVKTMESSDLCLSLEAGSGQIDLAELLREEMILLFPDYPRCDEADEPKECILDSRYLAVDKPPEDDVKTPPASEEPDPWAALDALQNEKEENDGSL</sequence>
<accession>A0A851GA07</accession>
<evidence type="ECO:0008006" key="3">
    <source>
        <dbReference type="Google" id="ProtNLM"/>
    </source>
</evidence>
<gene>
    <name evidence="1" type="ORF">HW115_03025</name>
</gene>
<reference evidence="1 2" key="1">
    <citation type="submission" date="2020-07" db="EMBL/GenBank/DDBJ databases">
        <title>Roseicoccus Jingziensis gen. nov., sp. nov., isolated from coastal seawater.</title>
        <authorList>
            <person name="Feng X."/>
        </authorList>
    </citation>
    <scope>NUCLEOTIDE SEQUENCE [LARGE SCALE GENOMIC DNA]</scope>
    <source>
        <strain evidence="1 2">N1E253</strain>
    </source>
</reference>
<organism evidence="1 2">
    <name type="scientific">Oceaniferula marina</name>
    <dbReference type="NCBI Taxonomy" id="2748318"/>
    <lineage>
        <taxon>Bacteria</taxon>
        <taxon>Pseudomonadati</taxon>
        <taxon>Verrucomicrobiota</taxon>
        <taxon>Verrucomicrobiia</taxon>
        <taxon>Verrucomicrobiales</taxon>
        <taxon>Verrucomicrobiaceae</taxon>
        <taxon>Oceaniferula</taxon>
    </lineage>
</organism>
<dbReference type="RefSeq" id="WP_178931087.1">
    <property type="nucleotide sequence ID" value="NZ_JACBAZ010000001.1"/>
</dbReference>
<keyword evidence="2" id="KW-1185">Reference proteome</keyword>
<dbReference type="EMBL" id="JACBAZ010000001">
    <property type="protein sequence ID" value="NWK54568.1"/>
    <property type="molecule type" value="Genomic_DNA"/>
</dbReference>
<comment type="caution">
    <text evidence="1">The sequence shown here is derived from an EMBL/GenBank/DDBJ whole genome shotgun (WGS) entry which is preliminary data.</text>
</comment>
<protein>
    <recommendedName>
        <fullName evidence="3">DUF177 domain-containing protein</fullName>
    </recommendedName>
</protein>
<evidence type="ECO:0000313" key="1">
    <source>
        <dbReference type="EMBL" id="NWK54568.1"/>
    </source>
</evidence>
<name>A0A851GA07_9BACT</name>
<dbReference type="AlphaFoldDB" id="A0A851GA07"/>
<evidence type="ECO:0000313" key="2">
    <source>
        <dbReference type="Proteomes" id="UP000557872"/>
    </source>
</evidence>
<dbReference type="Proteomes" id="UP000557872">
    <property type="component" value="Unassembled WGS sequence"/>
</dbReference>